<proteinExistence type="predicted"/>
<evidence type="ECO:0000313" key="3">
    <source>
        <dbReference type="Proteomes" id="UP000076066"/>
    </source>
</evidence>
<evidence type="ECO:0000256" key="1">
    <source>
        <dbReference type="SAM" id="MobiDB-lite"/>
    </source>
</evidence>
<name>A0A143DDJ7_9PROT</name>
<dbReference type="KEGG" id="hjo:AY555_05165"/>
<protein>
    <submittedName>
        <fullName evidence="2">Uncharacterized protein</fullName>
    </submittedName>
</protein>
<reference evidence="2 3" key="1">
    <citation type="submission" date="2016-02" db="EMBL/GenBank/DDBJ databases">
        <title>Complete Genome of H5569, the type strain of the newly described species Haematospirillium jordaniae.</title>
        <authorList>
            <person name="Nicholson A.C."/>
            <person name="Humrighouse B.W."/>
            <person name="Loparov V."/>
            <person name="McQuiston J.R."/>
        </authorList>
    </citation>
    <scope>NUCLEOTIDE SEQUENCE [LARGE SCALE GENOMIC DNA]</scope>
    <source>
        <strain evidence="2 3">H5569</strain>
    </source>
</reference>
<sequence length="83" mass="8937">MAIDPNGDLLAFLYPAVSYEEGVLFFPPSPFSLPDSGDNRSVQAAPSAPVEDTPPDYYGSIDINPWFAIYSLGMSLPILGDIL</sequence>
<dbReference type="RefSeq" id="WP_066134299.1">
    <property type="nucleotide sequence ID" value="NZ_CP014525.1"/>
</dbReference>
<organism evidence="2 3">
    <name type="scientific">Haematospirillum jordaniae</name>
    <dbReference type="NCBI Taxonomy" id="1549855"/>
    <lineage>
        <taxon>Bacteria</taxon>
        <taxon>Pseudomonadati</taxon>
        <taxon>Pseudomonadota</taxon>
        <taxon>Alphaproteobacteria</taxon>
        <taxon>Rhodospirillales</taxon>
        <taxon>Novispirillaceae</taxon>
        <taxon>Haematospirillum</taxon>
    </lineage>
</organism>
<evidence type="ECO:0000313" key="2">
    <source>
        <dbReference type="EMBL" id="AMW34669.1"/>
    </source>
</evidence>
<feature type="region of interest" description="Disordered" evidence="1">
    <location>
        <begin position="35"/>
        <end position="54"/>
    </location>
</feature>
<dbReference type="Proteomes" id="UP000076066">
    <property type="component" value="Chromosome"/>
</dbReference>
<gene>
    <name evidence="2" type="ORF">AY555_05165</name>
</gene>
<keyword evidence="3" id="KW-1185">Reference proteome</keyword>
<dbReference type="AlphaFoldDB" id="A0A143DDJ7"/>
<dbReference type="GeneID" id="53316541"/>
<accession>A0A143DDJ7</accession>
<dbReference type="EMBL" id="CP014525">
    <property type="protein sequence ID" value="AMW34669.1"/>
    <property type="molecule type" value="Genomic_DNA"/>
</dbReference>